<keyword evidence="4" id="KW-1185">Reference proteome</keyword>
<keyword evidence="1" id="KW-0812">Transmembrane</keyword>
<accession>A0A8G2BK93</accession>
<proteinExistence type="predicted"/>
<dbReference type="EMBL" id="FNBW01000011">
    <property type="protein sequence ID" value="SDG17742.1"/>
    <property type="molecule type" value="Genomic_DNA"/>
</dbReference>
<protein>
    <submittedName>
        <fullName evidence="3">RibD C-terminal domain-containing protein</fullName>
    </submittedName>
</protein>
<keyword evidence="1" id="KW-0472">Membrane</keyword>
<feature type="transmembrane region" description="Helical" evidence="1">
    <location>
        <begin position="54"/>
        <end position="72"/>
    </location>
</feature>
<name>A0A8G2BK93_9PROT</name>
<sequence length="120" mass="12369">MGEHQGSVLAGRGAEPDWLILLDIWLPLLGGLVLLIAGISALVFPIAVQSGARVWIVGGAASAAACIAQGAVDTIELFLMPVLLGEGVPLFVGDGAELPLALRETRAWPKGVVGLTYEVT</sequence>
<dbReference type="GO" id="GO:0009231">
    <property type="term" value="P:riboflavin biosynthetic process"/>
    <property type="evidence" value="ECO:0007669"/>
    <property type="project" value="InterPro"/>
</dbReference>
<dbReference type="OrthoDB" id="9782335at2"/>
<organism evidence="3 4">
    <name type="scientific">Thalassobaculum litoreum DSM 18839</name>
    <dbReference type="NCBI Taxonomy" id="1123362"/>
    <lineage>
        <taxon>Bacteria</taxon>
        <taxon>Pseudomonadati</taxon>
        <taxon>Pseudomonadota</taxon>
        <taxon>Alphaproteobacteria</taxon>
        <taxon>Rhodospirillales</taxon>
        <taxon>Thalassobaculaceae</taxon>
        <taxon>Thalassobaculum</taxon>
    </lineage>
</organism>
<evidence type="ECO:0000313" key="4">
    <source>
        <dbReference type="Proteomes" id="UP000198615"/>
    </source>
</evidence>
<feature type="transmembrane region" description="Helical" evidence="1">
    <location>
        <begin position="24"/>
        <end position="47"/>
    </location>
</feature>
<dbReference type="InterPro" id="IPR024072">
    <property type="entry name" value="DHFR-like_dom_sf"/>
</dbReference>
<dbReference type="Gene3D" id="3.40.430.10">
    <property type="entry name" value="Dihydrofolate Reductase, subunit A"/>
    <property type="match status" value="1"/>
</dbReference>
<evidence type="ECO:0000256" key="1">
    <source>
        <dbReference type="SAM" id="Phobius"/>
    </source>
</evidence>
<dbReference type="InterPro" id="IPR002734">
    <property type="entry name" value="RibDG_C"/>
</dbReference>
<dbReference type="SUPFAM" id="SSF53597">
    <property type="entry name" value="Dihydrofolate reductase-like"/>
    <property type="match status" value="1"/>
</dbReference>
<dbReference type="Proteomes" id="UP000198615">
    <property type="component" value="Unassembled WGS sequence"/>
</dbReference>
<evidence type="ECO:0000259" key="2">
    <source>
        <dbReference type="Pfam" id="PF01872"/>
    </source>
</evidence>
<dbReference type="Pfam" id="PF01872">
    <property type="entry name" value="RibD_C"/>
    <property type="match status" value="1"/>
</dbReference>
<comment type="caution">
    <text evidence="3">The sequence shown here is derived from an EMBL/GenBank/DDBJ whole genome shotgun (WGS) entry which is preliminary data.</text>
</comment>
<gene>
    <name evidence="3" type="ORF">SAMN05660686_03625</name>
</gene>
<keyword evidence="1" id="KW-1133">Transmembrane helix</keyword>
<evidence type="ECO:0000313" key="3">
    <source>
        <dbReference type="EMBL" id="SDG17742.1"/>
    </source>
</evidence>
<dbReference type="GO" id="GO:0008703">
    <property type="term" value="F:5-amino-6-(5-phosphoribosylamino)uracil reductase activity"/>
    <property type="evidence" value="ECO:0007669"/>
    <property type="project" value="InterPro"/>
</dbReference>
<feature type="domain" description="Bacterial bifunctional deaminase-reductase C-terminal" evidence="2">
    <location>
        <begin position="48"/>
        <end position="113"/>
    </location>
</feature>
<reference evidence="3 4" key="1">
    <citation type="submission" date="2016-10" db="EMBL/GenBank/DDBJ databases">
        <authorList>
            <person name="Varghese N."/>
            <person name="Submissions S."/>
        </authorList>
    </citation>
    <scope>NUCLEOTIDE SEQUENCE [LARGE SCALE GENOMIC DNA]</scope>
    <source>
        <strain evidence="3 4">DSM 18839</strain>
    </source>
</reference>
<dbReference type="AlphaFoldDB" id="A0A8G2BK93"/>